<feature type="compositionally biased region" description="Low complexity" evidence="6">
    <location>
        <begin position="173"/>
        <end position="239"/>
    </location>
</feature>
<name>A0ABS1SRS1_9MICO</name>
<evidence type="ECO:0000256" key="2">
    <source>
        <dbReference type="ARBA" id="ARBA00022806"/>
    </source>
</evidence>
<dbReference type="PANTHER" id="PTHR46425:SF1">
    <property type="entry name" value="TRANSCRIPTION TERMINATION FACTOR RHO"/>
    <property type="match status" value="1"/>
</dbReference>
<proteinExistence type="inferred from homology"/>
<dbReference type="Gene3D" id="2.40.50.140">
    <property type="entry name" value="Nucleic acid-binding proteins"/>
    <property type="match status" value="1"/>
</dbReference>
<gene>
    <name evidence="8" type="ORF">D3226_07740</name>
</gene>
<dbReference type="Proteomes" id="UP001646141">
    <property type="component" value="Unassembled WGS sequence"/>
</dbReference>
<keyword evidence="2" id="KW-0347">Helicase</keyword>
<feature type="compositionally biased region" description="Low complexity" evidence="6">
    <location>
        <begin position="135"/>
        <end position="162"/>
    </location>
</feature>
<dbReference type="SUPFAM" id="SSF52540">
    <property type="entry name" value="P-loop containing nucleoside triphosphate hydrolases"/>
    <property type="match status" value="1"/>
</dbReference>
<dbReference type="PROSITE" id="PS51856">
    <property type="entry name" value="RHO_RNA_BD"/>
    <property type="match status" value="1"/>
</dbReference>
<feature type="compositionally biased region" description="Low complexity" evidence="6">
    <location>
        <begin position="289"/>
        <end position="300"/>
    </location>
</feature>
<dbReference type="RefSeq" id="WP_337248934.1">
    <property type="nucleotide sequence ID" value="NZ_QYAD01000002.1"/>
</dbReference>
<dbReference type="Gene3D" id="3.40.50.300">
    <property type="entry name" value="P-loop containing nucleotide triphosphate hydrolases"/>
    <property type="match status" value="1"/>
</dbReference>
<keyword evidence="2" id="KW-0547">Nucleotide-binding</keyword>
<dbReference type="Pfam" id="PF07497">
    <property type="entry name" value="Rho_RNA_bind"/>
    <property type="match status" value="1"/>
</dbReference>
<evidence type="ECO:0000313" key="9">
    <source>
        <dbReference type="Proteomes" id="UP001646141"/>
    </source>
</evidence>
<evidence type="ECO:0000313" key="8">
    <source>
        <dbReference type="EMBL" id="MBL3689852.1"/>
    </source>
</evidence>
<dbReference type="SMART" id="SM00357">
    <property type="entry name" value="CSP"/>
    <property type="match status" value="1"/>
</dbReference>
<keyword evidence="5" id="KW-0694">RNA-binding</keyword>
<feature type="compositionally biased region" description="Low complexity" evidence="6">
    <location>
        <begin position="89"/>
        <end position="116"/>
    </location>
</feature>
<reference evidence="8 9" key="1">
    <citation type="submission" date="2018-09" db="EMBL/GenBank/DDBJ databases">
        <title>Comparative genomics of Leucobacter spp.</title>
        <authorList>
            <person name="Reis A.C."/>
            <person name="Kolvenbach B.A."/>
            <person name="Corvini P.F.X."/>
            <person name="Nunes O.C."/>
        </authorList>
    </citation>
    <scope>NUCLEOTIDE SEQUENCE [LARGE SCALE GENOMIC DNA]</scope>
    <source>
        <strain evidence="8 9">L-1</strain>
    </source>
</reference>
<feature type="region of interest" description="Disordered" evidence="6">
    <location>
        <begin position="1"/>
        <end position="334"/>
    </location>
</feature>
<feature type="compositionally biased region" description="Low complexity" evidence="6">
    <location>
        <begin position="27"/>
        <end position="70"/>
    </location>
</feature>
<keyword evidence="3" id="KW-0805">Transcription regulation</keyword>
<comment type="caution">
    <text evidence="8">The sequence shown here is derived from an EMBL/GenBank/DDBJ whole genome shotgun (WGS) entry which is preliminary data.</text>
</comment>
<feature type="compositionally biased region" description="Basic and acidic residues" evidence="6">
    <location>
        <begin position="277"/>
        <end position="288"/>
    </location>
</feature>
<dbReference type="CDD" id="cd04459">
    <property type="entry name" value="Rho_CSD"/>
    <property type="match status" value="1"/>
</dbReference>
<evidence type="ECO:0000256" key="5">
    <source>
        <dbReference type="PROSITE-ProRule" id="PRU01203"/>
    </source>
</evidence>
<keyword evidence="1" id="KW-0378">Hydrolase</keyword>
<accession>A0ABS1SRS1</accession>
<protein>
    <submittedName>
        <fullName evidence="8">Transcription termination factor Rho</fullName>
    </submittedName>
</protein>
<dbReference type="Pfam" id="PF00006">
    <property type="entry name" value="ATP-synt_ab"/>
    <property type="match status" value="1"/>
</dbReference>
<evidence type="ECO:0000256" key="1">
    <source>
        <dbReference type="ARBA" id="ARBA00022801"/>
    </source>
</evidence>
<dbReference type="EMBL" id="QYAD01000002">
    <property type="protein sequence ID" value="MBL3689852.1"/>
    <property type="molecule type" value="Genomic_DNA"/>
</dbReference>
<keyword evidence="9" id="KW-1185">Reference proteome</keyword>
<organism evidence="8 9">
    <name type="scientific">Leucobacter chromiireducens subsp. chromiireducens</name>
    <dbReference type="NCBI Taxonomy" id="660067"/>
    <lineage>
        <taxon>Bacteria</taxon>
        <taxon>Bacillati</taxon>
        <taxon>Actinomycetota</taxon>
        <taxon>Actinomycetes</taxon>
        <taxon>Micrococcales</taxon>
        <taxon>Microbacteriaceae</taxon>
        <taxon>Leucobacter</taxon>
    </lineage>
</organism>
<dbReference type="InterPro" id="IPR012340">
    <property type="entry name" value="NA-bd_OB-fold"/>
</dbReference>
<dbReference type="InterPro" id="IPR011113">
    <property type="entry name" value="Rho_RNA-bd"/>
</dbReference>
<feature type="compositionally biased region" description="Basic residues" evidence="6">
    <location>
        <begin position="321"/>
        <end position="331"/>
    </location>
</feature>
<comment type="similarity">
    <text evidence="5">Belongs to the Rho family.</text>
</comment>
<evidence type="ECO:0000256" key="6">
    <source>
        <dbReference type="SAM" id="MobiDB-lite"/>
    </source>
</evidence>
<keyword evidence="4" id="KW-0804">Transcription</keyword>
<dbReference type="InterPro" id="IPR011129">
    <property type="entry name" value="CSD"/>
</dbReference>
<evidence type="ECO:0000256" key="3">
    <source>
        <dbReference type="ARBA" id="ARBA00023015"/>
    </source>
</evidence>
<dbReference type="PANTHER" id="PTHR46425">
    <property type="entry name" value="TRANSCRIPTION TERMINATION FACTOR RHO"/>
    <property type="match status" value="1"/>
</dbReference>
<sequence>MESNVEDQNTAPAAEETAAPRRRASRRVSAAAGATSDAAVTVTATEAPAASPAAEAPAAEAAPAEAPAEAAPKKRATRSRKKVEEAPAEAEAPAAETSAAEAPSAEAALAEAPAEAAPKKRATRSRKKAEEAPAEAEAPAAEAPAADAPAADAAEETPAAPAKRTRSRRAKTETAAPAESTEAPAGDASAAGEAEAAAETRAPAQRGRGRAAAQASNAADAAEAEAPAAEAETVAAPSEAKTENQDGDTAEGEKPSRNRRGRGRGQKGESAEQNDSAEAHAEGDDSNKGRGQNQGQQNQQGQGGERGGQAKNGADQSARSSRTRQRDRKRRGAGDELELEITEDDVLLPIAGILDVLDNYAFVRTSGYLPGTSDVYVSLGQVKKYGLRRGDAVVGAIRQPREGESGSRQKYNAIVKIDSVNGRTLEENEKRADVAELTPVYPETRLRLERAGDALLGRSVDLAAPLGLGQRALVVLPPHADGTAIVTELAESVSATTPDAHLMVVLADAHPEDVTHLERTVRGEVVAATFDRTAEDQATIAELAIERAKRMLELGHDVVVLLDSLNSFARAYAQAQHAQARPAHDELDEFALGQIKKLLAGARNVENGGSLTLLATVHRGTKIAADETLLREARRVANSEIRIKKTRAGLAAAVDITDSRTSRTAAILSEDEARVLESLRAALHDDDDAEKKLVSRMRETASNAALLAEIQRTGKLS</sequence>
<feature type="domain" description="Rho RNA-BD" evidence="7">
    <location>
        <begin position="347"/>
        <end position="424"/>
    </location>
</feature>
<dbReference type="InterPro" id="IPR027417">
    <property type="entry name" value="P-loop_NTPase"/>
</dbReference>
<dbReference type="SUPFAM" id="SSF50249">
    <property type="entry name" value="Nucleic acid-binding proteins"/>
    <property type="match status" value="1"/>
</dbReference>
<evidence type="ECO:0000256" key="4">
    <source>
        <dbReference type="ARBA" id="ARBA00023163"/>
    </source>
</evidence>
<dbReference type="InterPro" id="IPR004665">
    <property type="entry name" value="Term_rho"/>
</dbReference>
<evidence type="ECO:0000259" key="7">
    <source>
        <dbReference type="PROSITE" id="PS51856"/>
    </source>
</evidence>
<keyword evidence="2" id="KW-0067">ATP-binding</keyword>
<dbReference type="InterPro" id="IPR000194">
    <property type="entry name" value="ATPase_F1/V1/A1_a/bsu_nucl-bd"/>
</dbReference>